<sequence>MTVRIRLVGDDIWTELTELMSWLGREDDFRGRVSIEQQPIRPGEMGAVSDVLIVALGAGGAGTVLATSLGVWIVHRKPRVDIEITRDEGQSVKIVARGLPEGEVTQLLHKALDG</sequence>
<keyword evidence="1" id="KW-0472">Membrane</keyword>
<dbReference type="RefSeq" id="WP_195132240.1">
    <property type="nucleotide sequence ID" value="NZ_JADLQX010000022.1"/>
</dbReference>
<dbReference type="EMBL" id="JADLQX010000022">
    <property type="protein sequence ID" value="MBF6301026.1"/>
    <property type="molecule type" value="Genomic_DNA"/>
</dbReference>
<accession>A0ABS0CWS1</accession>
<evidence type="ECO:0000313" key="3">
    <source>
        <dbReference type="Proteomes" id="UP000702209"/>
    </source>
</evidence>
<proteinExistence type="predicted"/>
<evidence type="ECO:0000313" key="2">
    <source>
        <dbReference type="EMBL" id="MBF6301026.1"/>
    </source>
</evidence>
<dbReference type="Proteomes" id="UP000702209">
    <property type="component" value="Unassembled WGS sequence"/>
</dbReference>
<reference evidence="2 3" key="1">
    <citation type="submission" date="2020-10" db="EMBL/GenBank/DDBJ databases">
        <title>Identification of Nocardia species via Next-generation sequencing and recognition of intraspecies genetic diversity.</title>
        <authorList>
            <person name="Li P."/>
            <person name="Li P."/>
            <person name="Lu B."/>
        </authorList>
    </citation>
    <scope>NUCLEOTIDE SEQUENCE [LARGE SCALE GENOMIC DNA]</scope>
    <source>
        <strain evidence="2 3">BJ06-0157</strain>
    </source>
</reference>
<name>A0ABS0CWS1_9NOCA</name>
<gene>
    <name evidence="2" type="ORF">IU459_26280</name>
</gene>
<keyword evidence="3" id="KW-1185">Reference proteome</keyword>
<dbReference type="Pfam" id="PF19953">
    <property type="entry name" value="EACC1"/>
    <property type="match status" value="1"/>
</dbReference>
<organism evidence="2 3">
    <name type="scientific">Nocardia amamiensis</name>
    <dbReference type="NCBI Taxonomy" id="404578"/>
    <lineage>
        <taxon>Bacteria</taxon>
        <taxon>Bacillati</taxon>
        <taxon>Actinomycetota</taxon>
        <taxon>Actinomycetes</taxon>
        <taxon>Mycobacteriales</taxon>
        <taxon>Nocardiaceae</taxon>
        <taxon>Nocardia</taxon>
    </lineage>
</organism>
<feature type="transmembrane region" description="Helical" evidence="1">
    <location>
        <begin position="51"/>
        <end position="74"/>
    </location>
</feature>
<comment type="caution">
    <text evidence="2">The sequence shown here is derived from an EMBL/GenBank/DDBJ whole genome shotgun (WGS) entry which is preliminary data.</text>
</comment>
<protein>
    <submittedName>
        <fullName evidence="2">Uncharacterized protein</fullName>
    </submittedName>
</protein>
<keyword evidence="1" id="KW-1133">Transmembrane helix</keyword>
<dbReference type="InterPro" id="IPR045428">
    <property type="entry name" value="EACC1"/>
</dbReference>
<keyword evidence="1" id="KW-0812">Transmembrane</keyword>
<evidence type="ECO:0000256" key="1">
    <source>
        <dbReference type="SAM" id="Phobius"/>
    </source>
</evidence>